<dbReference type="InterPro" id="IPR001029">
    <property type="entry name" value="Flagellin_N"/>
</dbReference>
<protein>
    <recommendedName>
        <fullName evidence="1">Flagellin N-terminal domain-containing protein</fullName>
    </recommendedName>
</protein>
<dbReference type="EMBL" id="UPPP01000116">
    <property type="protein sequence ID" value="VBB09436.1"/>
    <property type="molecule type" value="Genomic_DNA"/>
</dbReference>
<proteinExistence type="predicted"/>
<dbReference type="OrthoDB" id="9758307at2"/>
<evidence type="ECO:0000313" key="2">
    <source>
        <dbReference type="EMBL" id="VBB09436.1"/>
    </source>
</evidence>
<name>A0A498R9Q8_9FIRM</name>
<dbReference type="Pfam" id="PF00669">
    <property type="entry name" value="Flagellin_N"/>
    <property type="match status" value="1"/>
</dbReference>
<reference evidence="2 3" key="1">
    <citation type="submission" date="2018-06" db="EMBL/GenBank/DDBJ databases">
        <authorList>
            <person name="Strepis N."/>
        </authorList>
    </citation>
    <scope>NUCLEOTIDE SEQUENCE [LARGE SCALE GENOMIC DNA]</scope>
    <source>
        <strain evidence="2">LUCI</strain>
    </source>
</reference>
<accession>A0A498R9Q8</accession>
<dbReference type="Proteomes" id="UP000277811">
    <property type="component" value="Unassembled WGS sequence"/>
</dbReference>
<organism evidence="2 3">
    <name type="scientific">Lucifera butyrica</name>
    <dbReference type="NCBI Taxonomy" id="1351585"/>
    <lineage>
        <taxon>Bacteria</taxon>
        <taxon>Bacillati</taxon>
        <taxon>Bacillota</taxon>
        <taxon>Negativicutes</taxon>
        <taxon>Veillonellales</taxon>
        <taxon>Veillonellaceae</taxon>
        <taxon>Lucifera</taxon>
    </lineage>
</organism>
<evidence type="ECO:0000259" key="1">
    <source>
        <dbReference type="Pfam" id="PF00669"/>
    </source>
</evidence>
<dbReference type="NCBIfam" id="TIGR02550">
    <property type="entry name" value="flagell_flgL"/>
    <property type="match status" value="1"/>
</dbReference>
<dbReference type="GO" id="GO:0009424">
    <property type="term" value="C:bacterial-type flagellum hook"/>
    <property type="evidence" value="ECO:0007669"/>
    <property type="project" value="InterPro"/>
</dbReference>
<dbReference type="AlphaFoldDB" id="A0A498R9Q8"/>
<gene>
    <name evidence="2" type="ORF">LUCI_4726</name>
</gene>
<dbReference type="GO" id="GO:0005198">
    <property type="term" value="F:structural molecule activity"/>
    <property type="evidence" value="ECO:0007669"/>
    <property type="project" value="InterPro"/>
</dbReference>
<dbReference type="InterPro" id="IPR013384">
    <property type="entry name" value="Flagell_FlgL"/>
</dbReference>
<keyword evidence="3" id="KW-1185">Reference proteome</keyword>
<sequence length="332" mass="35112">MTMRITNGMISSNFMNNYTNALNKVTTLQNQLSSGIAVSKPSDDPVKMTRTLECFSSISQNDEYQQNANDAVSWMTTSTQAAQNIATALTTIKGLVSKATSVATDSTSLNSIADQINSAIDEIVQLGNTQTGGRYVFSGQNDQTQPLTRNSTTGVVTYSGTYDGESGNATAGTITMQISPGTVDPVRDKINIDGQELFGKLGAMDSNITTFTGTLTSSQPQLFADLNQIVADVKSGNTTAMSNDIGALSNDSDTVNQAQTSQGAKQTTYQTMLTLLTSQNTTLQSNLKDNRDLDVAQASISFAEATSVYNAALSVGAQVLPKTLVDYISTTG</sequence>
<feature type="domain" description="Flagellin N-terminal" evidence="1">
    <location>
        <begin position="7"/>
        <end position="141"/>
    </location>
</feature>
<dbReference type="SUPFAM" id="SSF64518">
    <property type="entry name" value="Phase 1 flagellin"/>
    <property type="match status" value="1"/>
</dbReference>
<dbReference type="InterPro" id="IPR001492">
    <property type="entry name" value="Flagellin"/>
</dbReference>
<dbReference type="Gene3D" id="1.20.1330.10">
    <property type="entry name" value="f41 fragment of flagellin, N-terminal domain"/>
    <property type="match status" value="1"/>
</dbReference>
<evidence type="ECO:0000313" key="3">
    <source>
        <dbReference type="Proteomes" id="UP000277811"/>
    </source>
</evidence>
<dbReference type="PANTHER" id="PTHR42792:SF1">
    <property type="entry name" value="FLAGELLAR HOOK-ASSOCIATED PROTEIN 3"/>
    <property type="match status" value="1"/>
</dbReference>
<dbReference type="GO" id="GO:0071973">
    <property type="term" value="P:bacterial-type flagellum-dependent cell motility"/>
    <property type="evidence" value="ECO:0007669"/>
    <property type="project" value="InterPro"/>
</dbReference>
<dbReference type="PANTHER" id="PTHR42792">
    <property type="entry name" value="FLAGELLIN"/>
    <property type="match status" value="1"/>
</dbReference>